<proteinExistence type="predicted"/>
<accession>A0A9P6WYJ3</accession>
<dbReference type="InterPro" id="IPR000672">
    <property type="entry name" value="THF_DH/CycHdrlase"/>
</dbReference>
<evidence type="ECO:0000259" key="3">
    <source>
        <dbReference type="Pfam" id="PF02882"/>
    </source>
</evidence>
<dbReference type="InterPro" id="IPR036291">
    <property type="entry name" value="NAD(P)-bd_dom_sf"/>
</dbReference>
<dbReference type="GO" id="GO:0009113">
    <property type="term" value="P:purine nucleobase biosynthetic process"/>
    <property type="evidence" value="ECO:0007669"/>
    <property type="project" value="TreeGrafter"/>
</dbReference>
<organism evidence="4 5">
    <name type="scientific">Rhizopus oryzae</name>
    <name type="common">Mucormycosis agent</name>
    <name type="synonym">Rhizopus arrhizus var. delemar</name>
    <dbReference type="NCBI Taxonomy" id="64495"/>
    <lineage>
        <taxon>Eukaryota</taxon>
        <taxon>Fungi</taxon>
        <taxon>Fungi incertae sedis</taxon>
        <taxon>Mucoromycota</taxon>
        <taxon>Mucoromycotina</taxon>
        <taxon>Mucoromycetes</taxon>
        <taxon>Mucorales</taxon>
        <taxon>Mucorineae</taxon>
        <taxon>Rhizopodaceae</taxon>
        <taxon>Rhizopus</taxon>
    </lineage>
</organism>
<dbReference type="Gene3D" id="3.40.50.720">
    <property type="entry name" value="NAD(P)-binding Rossmann-like Domain"/>
    <property type="match status" value="1"/>
</dbReference>
<dbReference type="SUPFAM" id="SSF53223">
    <property type="entry name" value="Aminoacid dehydrogenase-like, N-terminal domain"/>
    <property type="match status" value="1"/>
</dbReference>
<dbReference type="EMBL" id="JAANQT010003051">
    <property type="protein sequence ID" value="KAG1301491.1"/>
    <property type="molecule type" value="Genomic_DNA"/>
</dbReference>
<evidence type="ECO:0000259" key="2">
    <source>
        <dbReference type="Pfam" id="PF00763"/>
    </source>
</evidence>
<dbReference type="PRINTS" id="PR00085">
    <property type="entry name" value="THFDHDRGNASE"/>
</dbReference>
<dbReference type="Proteomes" id="UP000716291">
    <property type="component" value="Unassembled WGS sequence"/>
</dbReference>
<keyword evidence="5" id="KW-1185">Reference proteome</keyword>
<dbReference type="InterPro" id="IPR046346">
    <property type="entry name" value="Aminoacid_DH-like_N_sf"/>
</dbReference>
<comment type="caution">
    <text evidence="4">The sequence shown here is derived from an EMBL/GenBank/DDBJ whole genome shotgun (WGS) entry which is preliminary data.</text>
</comment>
<dbReference type="AlphaFoldDB" id="A0A9P6WYJ3"/>
<gene>
    <name evidence="4" type="ORF">G6F64_011753</name>
</gene>
<keyword evidence="1" id="KW-0554">One-carbon metabolism</keyword>
<dbReference type="OrthoDB" id="41403at2759"/>
<dbReference type="InterPro" id="IPR020630">
    <property type="entry name" value="THF_DH/CycHdrlase_cat_dom"/>
</dbReference>
<evidence type="ECO:0008006" key="6">
    <source>
        <dbReference type="Google" id="ProtNLM"/>
    </source>
</evidence>
<dbReference type="Pfam" id="PF00763">
    <property type="entry name" value="THF_DHG_CYH"/>
    <property type="match status" value="1"/>
</dbReference>
<reference evidence="4" key="1">
    <citation type="journal article" date="2020" name="Microb. Genom.">
        <title>Genetic diversity of clinical and environmental Mucorales isolates obtained from an investigation of mucormycosis cases among solid organ transplant recipients.</title>
        <authorList>
            <person name="Nguyen M.H."/>
            <person name="Kaul D."/>
            <person name="Muto C."/>
            <person name="Cheng S.J."/>
            <person name="Richter R.A."/>
            <person name="Bruno V.M."/>
            <person name="Liu G."/>
            <person name="Beyhan S."/>
            <person name="Sundermann A.J."/>
            <person name="Mounaud S."/>
            <person name="Pasculle A.W."/>
            <person name="Nierman W.C."/>
            <person name="Driscoll E."/>
            <person name="Cumbie R."/>
            <person name="Clancy C.J."/>
            <person name="Dupont C.L."/>
        </authorList>
    </citation>
    <scope>NUCLEOTIDE SEQUENCE</scope>
    <source>
        <strain evidence="4">GL11</strain>
    </source>
</reference>
<dbReference type="GO" id="GO:0004488">
    <property type="term" value="F:methylenetetrahydrofolate dehydrogenase (NADP+) activity"/>
    <property type="evidence" value="ECO:0007669"/>
    <property type="project" value="InterPro"/>
</dbReference>
<dbReference type="GO" id="GO:0004487">
    <property type="term" value="F:methylenetetrahydrofolate dehydrogenase (NAD+) activity"/>
    <property type="evidence" value="ECO:0007669"/>
    <property type="project" value="TreeGrafter"/>
</dbReference>
<dbReference type="PANTHER" id="PTHR48099">
    <property type="entry name" value="C-1-TETRAHYDROFOLATE SYNTHASE, CYTOPLASMIC-RELATED"/>
    <property type="match status" value="1"/>
</dbReference>
<dbReference type="SUPFAM" id="SSF51735">
    <property type="entry name" value="NAD(P)-binding Rossmann-fold domains"/>
    <property type="match status" value="1"/>
</dbReference>
<dbReference type="Pfam" id="PF02882">
    <property type="entry name" value="THF_DHG_CYH_C"/>
    <property type="match status" value="1"/>
</dbReference>
<dbReference type="PANTHER" id="PTHR48099:SF3">
    <property type="entry name" value="METHYLENETETRAHYDROFOLATE DEHYDROGENASE [NAD(+)]"/>
    <property type="match status" value="1"/>
</dbReference>
<sequence>MTACKTVLASQIARPFRHFLKKKLDKCTSKPTLIGLLANQDPASKKYAEWTAKTCQETGVQFELAQVNKHELELEIIKANHNKDIHGIMVYYPVFGYPLDISLQNRVNYFKDVEGLSQRALQNVYQNKRFYDKNIIPCTPLAIIKTLEYIQEYRSDLSFGHRLENKTVTVINRSDIVGKPLAALLASEGALVYSVDENNVQLFTPTDIKDTPFSQQQVIPQSDIVITGVPFRNYKVPTAILKPGVVAINFSAFANFEKDVTYKASHFVPSVGKVTVTMLKRNLLRLYDYQLQQLRQ</sequence>
<feature type="domain" description="Tetrahydrofolate dehydrogenase/cyclohydrolase catalytic" evidence="2">
    <location>
        <begin position="10"/>
        <end position="114"/>
    </location>
</feature>
<evidence type="ECO:0000313" key="5">
    <source>
        <dbReference type="Proteomes" id="UP000716291"/>
    </source>
</evidence>
<name>A0A9P6WYJ3_RHIOR</name>
<feature type="domain" description="Tetrahydrofolate dehydrogenase/cyclohydrolase NAD(P)-binding" evidence="3">
    <location>
        <begin position="137"/>
        <end position="288"/>
    </location>
</feature>
<dbReference type="Gene3D" id="3.40.50.10860">
    <property type="entry name" value="Leucine Dehydrogenase, chain A, domain 1"/>
    <property type="match status" value="1"/>
</dbReference>
<evidence type="ECO:0000256" key="1">
    <source>
        <dbReference type="ARBA" id="ARBA00022563"/>
    </source>
</evidence>
<evidence type="ECO:0000313" key="4">
    <source>
        <dbReference type="EMBL" id="KAG1301491.1"/>
    </source>
</evidence>
<dbReference type="GO" id="GO:0005829">
    <property type="term" value="C:cytosol"/>
    <property type="evidence" value="ECO:0007669"/>
    <property type="project" value="TreeGrafter"/>
</dbReference>
<dbReference type="GO" id="GO:0006730">
    <property type="term" value="P:one-carbon metabolic process"/>
    <property type="evidence" value="ECO:0007669"/>
    <property type="project" value="UniProtKB-KW"/>
</dbReference>
<dbReference type="InterPro" id="IPR020631">
    <property type="entry name" value="THF_DH/CycHdrlase_NAD-bd_dom"/>
</dbReference>
<protein>
    <recommendedName>
        <fullName evidence="6">Methylenetetrahydrofolate dehydrogenase</fullName>
    </recommendedName>
</protein>